<dbReference type="OrthoDB" id="5839236at2759"/>
<gene>
    <name evidence="1" type="ORF">CBOVIS_LOCUS6039</name>
</gene>
<evidence type="ECO:0000313" key="2">
    <source>
        <dbReference type="Proteomes" id="UP000494206"/>
    </source>
</evidence>
<dbReference type="SUPFAM" id="SSF48371">
    <property type="entry name" value="ARM repeat"/>
    <property type="match status" value="1"/>
</dbReference>
<organism evidence="1 2">
    <name type="scientific">Caenorhabditis bovis</name>
    <dbReference type="NCBI Taxonomy" id="2654633"/>
    <lineage>
        <taxon>Eukaryota</taxon>
        <taxon>Metazoa</taxon>
        <taxon>Ecdysozoa</taxon>
        <taxon>Nematoda</taxon>
        <taxon>Chromadorea</taxon>
        <taxon>Rhabditida</taxon>
        <taxon>Rhabditina</taxon>
        <taxon>Rhabditomorpha</taxon>
        <taxon>Rhabditoidea</taxon>
        <taxon>Rhabditidae</taxon>
        <taxon>Peloderinae</taxon>
        <taxon>Caenorhabditis</taxon>
    </lineage>
</organism>
<name>A0A8S1EU92_9PELO</name>
<protein>
    <submittedName>
        <fullName evidence="1">Uncharacterized protein</fullName>
    </submittedName>
</protein>
<dbReference type="InterPro" id="IPR016024">
    <property type="entry name" value="ARM-type_fold"/>
</dbReference>
<sequence length="756" mass="85672">MSAPEKRRRLNEALAQAIGASSAQKAENIAKPIGLALKSDEQSALQLLRNVNASQRPKDVLDATLENCQRMDDEATVSEPFLALFRTYFPILGIDSAISTFNQIKDSLRSSLDRTDSTNEVAICCEFLKRANLLGHGFTKLVDQIRASLPELIKKLWEDEREDEAAQLCYNLICLLLAEHCYRDDGIGEEPSGVFDSQIYCEDMKESIIMALIGVLAHSQTEDKSNIEWAHETLTNIDMPELIEPIFDMIFEVFTNHLEHYAYALSPNAFFNVFQQLLYYSLENKKVEVIIRRLSSAEMALFTARPEFFKGIGDILLDVILNSGLPTGMDELVPAISEIVSGEATKKEILKLLKENIIAGDRISHENGDEMETEDASRIVDVLRFVHSLFDCFADPLAIGAVAILLNFLYTKLSHFAEIFENLLEKCLKCANNDSFGVVYEVLQKIAKKELTDDESNPPKSRLPSKRIYKIMKSIKRRGESLQDPTVNRSAQEVNDVLSGFEDSESDGEKCEKVIELIRNVHRIETKKDIFESLAKFLENLSGGSTLKELDVFKILIETYGNTHLEPLCAQLVISRVAADRWSELDRLSTNEEVEEPSEEIWYQIIVKMIELLDAMIKSAKNSIIRQFTAVFCQFYTNVLKNTQKFLRNSMNASQSKTFTDHEEYIRVLKRHKLQQDVARIVDSMKRHESYFAMLTASIIADGVFNGQLTLLAMAKLHSLAEKNASALLATNLPVVERTRYKKFLPIITRAGKRIY</sequence>
<dbReference type="Proteomes" id="UP000494206">
    <property type="component" value="Unassembled WGS sequence"/>
</dbReference>
<accession>A0A8S1EU92</accession>
<comment type="caution">
    <text evidence="1">The sequence shown here is derived from an EMBL/GenBank/DDBJ whole genome shotgun (WGS) entry which is preliminary data.</text>
</comment>
<proteinExistence type="predicted"/>
<dbReference type="EMBL" id="CADEPM010000003">
    <property type="protein sequence ID" value="CAB3403580.1"/>
    <property type="molecule type" value="Genomic_DNA"/>
</dbReference>
<reference evidence="1 2" key="1">
    <citation type="submission" date="2020-04" db="EMBL/GenBank/DDBJ databases">
        <authorList>
            <person name="Laetsch R D."/>
            <person name="Stevens L."/>
            <person name="Kumar S."/>
            <person name="Blaxter L. M."/>
        </authorList>
    </citation>
    <scope>NUCLEOTIDE SEQUENCE [LARGE SCALE GENOMIC DNA]</scope>
</reference>
<dbReference type="AlphaFoldDB" id="A0A8S1EU92"/>
<keyword evidence="2" id="KW-1185">Reference proteome</keyword>
<evidence type="ECO:0000313" key="1">
    <source>
        <dbReference type="EMBL" id="CAB3403580.1"/>
    </source>
</evidence>